<evidence type="ECO:0000313" key="1">
    <source>
        <dbReference type="EMBL" id="MBO8427877.1"/>
    </source>
</evidence>
<name>A0A9D9DHP7_9BACL</name>
<proteinExistence type="predicted"/>
<comment type="caution">
    <text evidence="1">The sequence shown here is derived from an EMBL/GenBank/DDBJ whole genome shotgun (WGS) entry which is preliminary data.</text>
</comment>
<reference evidence="1" key="2">
    <citation type="journal article" date="2021" name="PeerJ">
        <title>Extensive microbial diversity within the chicken gut microbiome revealed by metagenomics and culture.</title>
        <authorList>
            <person name="Gilroy R."/>
            <person name="Ravi A."/>
            <person name="Getino M."/>
            <person name="Pursley I."/>
            <person name="Horton D.L."/>
            <person name="Alikhan N.F."/>
            <person name="Baker D."/>
            <person name="Gharbi K."/>
            <person name="Hall N."/>
            <person name="Watson M."/>
            <person name="Adriaenssens E.M."/>
            <person name="Foster-Nyarko E."/>
            <person name="Jarju S."/>
            <person name="Secka A."/>
            <person name="Antonio M."/>
            <person name="Oren A."/>
            <person name="Chaudhuri R.R."/>
            <person name="La Ragione R."/>
            <person name="Hildebrand F."/>
            <person name="Pallen M.J."/>
        </authorList>
    </citation>
    <scope>NUCLEOTIDE SEQUENCE</scope>
    <source>
        <strain evidence="1">11159</strain>
    </source>
</reference>
<evidence type="ECO:0000313" key="2">
    <source>
        <dbReference type="Proteomes" id="UP000823613"/>
    </source>
</evidence>
<dbReference type="Proteomes" id="UP000823613">
    <property type="component" value="Unassembled WGS sequence"/>
</dbReference>
<organism evidence="1 2">
    <name type="scientific">Candidatus Onthovivens merdipullorum</name>
    <dbReference type="NCBI Taxonomy" id="2840889"/>
    <lineage>
        <taxon>Bacteria</taxon>
        <taxon>Bacillati</taxon>
        <taxon>Bacillota</taxon>
        <taxon>Bacilli</taxon>
        <taxon>Bacillales</taxon>
        <taxon>Candidatus Onthovivens</taxon>
    </lineage>
</organism>
<gene>
    <name evidence="1" type="ORF">IAC58_04970</name>
</gene>
<dbReference type="AlphaFoldDB" id="A0A9D9DHP7"/>
<protein>
    <submittedName>
        <fullName evidence="1">Uncharacterized protein</fullName>
    </submittedName>
</protein>
<accession>A0A9D9DHP7</accession>
<dbReference type="EMBL" id="JADIMY010000098">
    <property type="protein sequence ID" value="MBO8427877.1"/>
    <property type="molecule type" value="Genomic_DNA"/>
</dbReference>
<reference evidence="1" key="1">
    <citation type="submission" date="2020-10" db="EMBL/GenBank/DDBJ databases">
        <authorList>
            <person name="Gilroy R."/>
        </authorList>
    </citation>
    <scope>NUCLEOTIDE SEQUENCE</scope>
    <source>
        <strain evidence="1">11159</strain>
    </source>
</reference>
<sequence>MKHRSFIFLYISVFSDEQDYLNFYQNSDLLPFYEKETPSYLKSSSISIIHKNNEEINTKIDRTYDTYEYEANFLTESLKENNPLLSVNIEF</sequence>